<keyword evidence="3" id="KW-0472">Membrane</keyword>
<evidence type="ECO:0000256" key="4">
    <source>
        <dbReference type="ARBA" id="ARBA00023139"/>
    </source>
</evidence>
<accession>D9R2G3</accession>
<keyword evidence="4" id="KW-0564">Palmitate</keyword>
<dbReference type="PROSITE" id="PS51257">
    <property type="entry name" value="PROKAR_LIPOPROTEIN"/>
    <property type="match status" value="1"/>
</dbReference>
<dbReference type="Gene3D" id="3.40.190.10">
    <property type="entry name" value="Periplasmic binding protein-like II"/>
    <property type="match status" value="1"/>
</dbReference>
<dbReference type="PaxDb" id="610130-Closa_4078"/>
<evidence type="ECO:0000256" key="1">
    <source>
        <dbReference type="ARBA" id="ARBA00022475"/>
    </source>
</evidence>
<feature type="chain" id="PRO_5038608289" evidence="6">
    <location>
        <begin position="19"/>
        <end position="425"/>
    </location>
</feature>
<dbReference type="PANTHER" id="PTHR43649">
    <property type="entry name" value="ARABINOSE-BINDING PROTEIN-RELATED"/>
    <property type="match status" value="1"/>
</dbReference>
<proteinExistence type="predicted"/>
<sequence>MKKRNVCALLLSTLLAAAAVTGCGTSNPGSAKNQESASGKTLKIWMPPFGTEDISDQAFWEEQLKPLTEETGAKIEIEVVPWSNYEEKYLTAITAGQGPDIGYMYSEMLSDFIDMGALEPLTNYFTDAEKENYIYFDKGTINGVQYTLPIVVGNPSVLFCNMDILNASGFTAPPKTWDEFIQYATKIKNDSPDVQPFQQQWAETSIGGLNSIFYPYLWQSGGSIFSEDGKTLTLDTPEALEAAQFLYDLKFKYGILPDSSTSMTESDVKDAFIAGKVAMAAIGSTLSSDLDKAGINWDYSTSLVNKTGGTFCAADALVLLSSSQNKELAARAMKLMTSAKVMEQFHTKLYSMPPITKDEAYNDNPKFEDMYKNDTAYFHTLPVVAGSFKIYDTLYKNLQLMMLDELSPEEALKDTSTYAETILDQ</sequence>
<dbReference type="STRING" id="610130.Closa_4078"/>
<dbReference type="CDD" id="cd13585">
    <property type="entry name" value="PBP2_TMBP_like"/>
    <property type="match status" value="1"/>
</dbReference>
<dbReference type="Pfam" id="PF01547">
    <property type="entry name" value="SBP_bac_1"/>
    <property type="match status" value="1"/>
</dbReference>
<dbReference type="EMBL" id="CP002109">
    <property type="protein sequence ID" value="ADL06587.1"/>
    <property type="molecule type" value="Genomic_DNA"/>
</dbReference>
<keyword evidence="1" id="KW-1003">Cell membrane</keyword>
<dbReference type="SUPFAM" id="SSF53850">
    <property type="entry name" value="Periplasmic binding protein-like II"/>
    <property type="match status" value="1"/>
</dbReference>
<dbReference type="PANTHER" id="PTHR43649:SF33">
    <property type="entry name" value="POLYGALACTURONAN_RHAMNOGALACTURONAN-BINDING PROTEIN YTCQ"/>
    <property type="match status" value="1"/>
</dbReference>
<protein>
    <submittedName>
        <fullName evidence="7">Extracellular solute-binding protein family 1</fullName>
    </submittedName>
</protein>
<dbReference type="KEGG" id="csh:Closa_4078"/>
<dbReference type="eggNOG" id="COG1653">
    <property type="taxonomic scope" value="Bacteria"/>
</dbReference>
<dbReference type="HOGENOM" id="CLU_031285_10_0_9"/>
<evidence type="ECO:0000256" key="2">
    <source>
        <dbReference type="ARBA" id="ARBA00022729"/>
    </source>
</evidence>
<organism evidence="7 8">
    <name type="scientific">Lacrimispora saccharolytica (strain ATCC 35040 / DSM 2544 / NRCC 2533 / WM1)</name>
    <name type="common">Clostridium saccharolyticum</name>
    <dbReference type="NCBI Taxonomy" id="610130"/>
    <lineage>
        <taxon>Bacteria</taxon>
        <taxon>Bacillati</taxon>
        <taxon>Bacillota</taxon>
        <taxon>Clostridia</taxon>
        <taxon>Lachnospirales</taxon>
        <taxon>Lachnospiraceae</taxon>
        <taxon>Lacrimispora</taxon>
    </lineage>
</organism>
<dbReference type="OrthoDB" id="41208at2"/>
<keyword evidence="8" id="KW-1185">Reference proteome</keyword>
<dbReference type="InterPro" id="IPR050490">
    <property type="entry name" value="Bact_solute-bd_prot1"/>
</dbReference>
<evidence type="ECO:0000256" key="3">
    <source>
        <dbReference type="ARBA" id="ARBA00023136"/>
    </source>
</evidence>
<dbReference type="AlphaFoldDB" id="D9R2G3"/>
<dbReference type="Proteomes" id="UP000001662">
    <property type="component" value="Chromosome"/>
</dbReference>
<feature type="signal peptide" evidence="6">
    <location>
        <begin position="1"/>
        <end position="18"/>
    </location>
</feature>
<evidence type="ECO:0000313" key="7">
    <source>
        <dbReference type="EMBL" id="ADL06587.1"/>
    </source>
</evidence>
<name>D9R2G3_LACSW</name>
<evidence type="ECO:0000256" key="5">
    <source>
        <dbReference type="ARBA" id="ARBA00023288"/>
    </source>
</evidence>
<keyword evidence="5" id="KW-0449">Lipoprotein</keyword>
<dbReference type="RefSeq" id="WP_013274639.1">
    <property type="nucleotide sequence ID" value="NC_014376.1"/>
</dbReference>
<gene>
    <name evidence="7" type="ordered locus">Closa_4078</name>
</gene>
<evidence type="ECO:0000256" key="6">
    <source>
        <dbReference type="SAM" id="SignalP"/>
    </source>
</evidence>
<dbReference type="InterPro" id="IPR006059">
    <property type="entry name" value="SBP"/>
</dbReference>
<evidence type="ECO:0000313" key="8">
    <source>
        <dbReference type="Proteomes" id="UP000001662"/>
    </source>
</evidence>
<reference evidence="7" key="1">
    <citation type="submission" date="2010-07" db="EMBL/GenBank/DDBJ databases">
        <title>Complete sequence of Clostridium saccharolyticum WM1.</title>
        <authorList>
            <consortium name="US DOE Joint Genome Institute"/>
            <person name="Lucas S."/>
            <person name="Copeland A."/>
            <person name="Lapidus A."/>
            <person name="Cheng J.-F."/>
            <person name="Bruce D."/>
            <person name="Goodwin L."/>
            <person name="Pitluck S."/>
            <person name="Chertkov O."/>
            <person name="Detter J.C."/>
            <person name="Han C."/>
            <person name="Tapia R."/>
            <person name="Land M."/>
            <person name="Hauser L."/>
            <person name="Chang Y.-J."/>
            <person name="Jeffries C."/>
            <person name="Kyrpides N."/>
            <person name="Ivanova N."/>
            <person name="Mikhailova N."/>
            <person name="Mouttaki H."/>
            <person name="Lin L."/>
            <person name="Zhou J."/>
            <person name="Hemme C.L."/>
            <person name="Woyke T."/>
        </authorList>
    </citation>
    <scope>NUCLEOTIDE SEQUENCE [LARGE SCALE GENOMIC DNA]</scope>
    <source>
        <strain evidence="7">WM1</strain>
    </source>
</reference>
<keyword evidence="2 6" id="KW-0732">Signal</keyword>